<dbReference type="Pfam" id="PF02367">
    <property type="entry name" value="TsaE"/>
    <property type="match status" value="1"/>
</dbReference>
<dbReference type="Proteomes" id="UP000253759">
    <property type="component" value="Unassembled WGS sequence"/>
</dbReference>
<accession>A0A369W3X9</accession>
<keyword evidence="12" id="KW-1185">Reference proteome</keyword>
<keyword evidence="11" id="KW-0808">Transferase</keyword>
<dbReference type="SUPFAM" id="SSF52540">
    <property type="entry name" value="P-loop containing nucleoside triphosphate hydrolases"/>
    <property type="match status" value="1"/>
</dbReference>
<evidence type="ECO:0000313" key="11">
    <source>
        <dbReference type="EMBL" id="RDE09396.1"/>
    </source>
</evidence>
<evidence type="ECO:0000256" key="4">
    <source>
        <dbReference type="ARBA" id="ARBA00022490"/>
    </source>
</evidence>
<keyword evidence="7" id="KW-0547">Nucleotide-binding</keyword>
<dbReference type="GO" id="GO:0005737">
    <property type="term" value="C:cytoplasm"/>
    <property type="evidence" value="ECO:0007669"/>
    <property type="project" value="UniProtKB-SubCell"/>
</dbReference>
<evidence type="ECO:0000313" key="12">
    <source>
        <dbReference type="Proteomes" id="UP000253759"/>
    </source>
</evidence>
<comment type="subcellular location">
    <subcellularLocation>
        <location evidence="1">Cytoplasm</location>
    </subcellularLocation>
</comment>
<evidence type="ECO:0000256" key="5">
    <source>
        <dbReference type="ARBA" id="ARBA00022694"/>
    </source>
</evidence>
<keyword evidence="9" id="KW-0460">Magnesium</keyword>
<evidence type="ECO:0000256" key="2">
    <source>
        <dbReference type="ARBA" id="ARBA00007599"/>
    </source>
</evidence>
<evidence type="ECO:0000256" key="7">
    <source>
        <dbReference type="ARBA" id="ARBA00022741"/>
    </source>
</evidence>
<evidence type="ECO:0000256" key="9">
    <source>
        <dbReference type="ARBA" id="ARBA00022842"/>
    </source>
</evidence>
<dbReference type="InterPro" id="IPR003442">
    <property type="entry name" value="T6A_TsaE"/>
</dbReference>
<dbReference type="PANTHER" id="PTHR33540:SF2">
    <property type="entry name" value="TRNA THREONYLCARBAMOYLADENOSINE BIOSYNTHESIS PROTEIN TSAE"/>
    <property type="match status" value="1"/>
</dbReference>
<comment type="similarity">
    <text evidence="2">Belongs to the TsaE family.</text>
</comment>
<dbReference type="InterPro" id="IPR027417">
    <property type="entry name" value="P-loop_NTPase"/>
</dbReference>
<name>A0A369W3X9_9HYPH</name>
<proteinExistence type="inferred from homology"/>
<reference evidence="12" key="1">
    <citation type="submission" date="2018-07" db="EMBL/GenBank/DDBJ databases">
        <authorList>
            <person name="Liu B.-T."/>
            <person name="Du Z."/>
        </authorList>
    </citation>
    <scope>NUCLEOTIDE SEQUENCE [LARGE SCALE GENOMIC DNA]</scope>
    <source>
        <strain evidence="12">XYN52</strain>
    </source>
</reference>
<dbReference type="GO" id="GO:0002949">
    <property type="term" value="P:tRNA threonylcarbamoyladenosine modification"/>
    <property type="evidence" value="ECO:0007669"/>
    <property type="project" value="InterPro"/>
</dbReference>
<organism evidence="11 12">
    <name type="scientific">Pelagibacterium lacus</name>
    <dbReference type="NCBI Taxonomy" id="2282655"/>
    <lineage>
        <taxon>Bacteria</taxon>
        <taxon>Pseudomonadati</taxon>
        <taxon>Pseudomonadota</taxon>
        <taxon>Alphaproteobacteria</taxon>
        <taxon>Hyphomicrobiales</taxon>
        <taxon>Devosiaceae</taxon>
        <taxon>Pelagibacterium</taxon>
    </lineage>
</organism>
<dbReference type="NCBIfam" id="TIGR00150">
    <property type="entry name" value="T6A_YjeE"/>
    <property type="match status" value="1"/>
</dbReference>
<evidence type="ECO:0000256" key="1">
    <source>
        <dbReference type="ARBA" id="ARBA00004496"/>
    </source>
</evidence>
<protein>
    <recommendedName>
        <fullName evidence="3">tRNA threonylcarbamoyladenosine biosynthesis protein TsaE</fullName>
    </recommendedName>
    <alternativeName>
        <fullName evidence="10">t(6)A37 threonylcarbamoyladenosine biosynthesis protein TsaE</fullName>
    </alternativeName>
</protein>
<evidence type="ECO:0000256" key="6">
    <source>
        <dbReference type="ARBA" id="ARBA00022723"/>
    </source>
</evidence>
<gene>
    <name evidence="11" type="ORF">DVH29_06215</name>
</gene>
<keyword evidence="4" id="KW-0963">Cytoplasm</keyword>
<evidence type="ECO:0000256" key="3">
    <source>
        <dbReference type="ARBA" id="ARBA00019010"/>
    </source>
</evidence>
<dbReference type="AlphaFoldDB" id="A0A369W3X9"/>
<keyword evidence="5" id="KW-0819">tRNA processing</keyword>
<dbReference type="Gene3D" id="3.40.50.300">
    <property type="entry name" value="P-loop containing nucleotide triphosphate hydrolases"/>
    <property type="match status" value="1"/>
</dbReference>
<keyword evidence="8" id="KW-0067">ATP-binding</keyword>
<comment type="caution">
    <text evidence="11">The sequence shown here is derived from an EMBL/GenBank/DDBJ whole genome shotgun (WGS) entry which is preliminary data.</text>
</comment>
<dbReference type="PANTHER" id="PTHR33540">
    <property type="entry name" value="TRNA THREONYLCARBAMOYLADENOSINE BIOSYNTHESIS PROTEIN TSAE"/>
    <property type="match status" value="1"/>
</dbReference>
<sequence>MLTAFAPDDAATAAIGTALAAVLRPGDVVALDGGLGAGKTALARAIIRARLGAPDLEVPSPTFAIVQPYPGILHADLYRLADESEIFELGLFDDDDVILLVEWPQRAPILFDRDGLKLTLDMGEDGAGRVLSVKPMGHRDMAPVATALAPWLRTR</sequence>
<dbReference type="OrthoDB" id="9809275at2"/>
<keyword evidence="6" id="KW-0479">Metal-binding</keyword>
<dbReference type="RefSeq" id="WP_114645305.1">
    <property type="nucleotide sequence ID" value="NZ_QQNH01000006.1"/>
</dbReference>
<dbReference type="GO" id="GO:0016740">
    <property type="term" value="F:transferase activity"/>
    <property type="evidence" value="ECO:0007669"/>
    <property type="project" value="UniProtKB-KW"/>
</dbReference>
<evidence type="ECO:0000256" key="10">
    <source>
        <dbReference type="ARBA" id="ARBA00032441"/>
    </source>
</evidence>
<dbReference type="EMBL" id="QQNH01000006">
    <property type="protein sequence ID" value="RDE09396.1"/>
    <property type="molecule type" value="Genomic_DNA"/>
</dbReference>
<dbReference type="GO" id="GO:0005524">
    <property type="term" value="F:ATP binding"/>
    <property type="evidence" value="ECO:0007669"/>
    <property type="project" value="UniProtKB-KW"/>
</dbReference>
<evidence type="ECO:0000256" key="8">
    <source>
        <dbReference type="ARBA" id="ARBA00022840"/>
    </source>
</evidence>
<dbReference type="GO" id="GO:0046872">
    <property type="term" value="F:metal ion binding"/>
    <property type="evidence" value="ECO:0007669"/>
    <property type="project" value="UniProtKB-KW"/>
</dbReference>